<dbReference type="Proteomes" id="UP000093523">
    <property type="component" value="Unassembled WGS sequence"/>
</dbReference>
<evidence type="ECO:0000256" key="3">
    <source>
        <dbReference type="ARBA" id="ARBA00022692"/>
    </source>
</evidence>
<evidence type="ECO:0000259" key="7">
    <source>
        <dbReference type="Pfam" id="PF06271"/>
    </source>
</evidence>
<organism evidence="8 9">
    <name type="scientific">Aliivibrio logei</name>
    <name type="common">Vibrio logei</name>
    <dbReference type="NCBI Taxonomy" id="688"/>
    <lineage>
        <taxon>Bacteria</taxon>
        <taxon>Pseudomonadati</taxon>
        <taxon>Pseudomonadota</taxon>
        <taxon>Gammaproteobacteria</taxon>
        <taxon>Vibrionales</taxon>
        <taxon>Vibrionaceae</taxon>
        <taxon>Aliivibrio</taxon>
    </lineage>
</organism>
<keyword evidence="3 6" id="KW-0812">Transmembrane</keyword>
<dbReference type="PANTHER" id="PTHR36115:SF4">
    <property type="entry name" value="MEMBRANE PROTEIN"/>
    <property type="match status" value="1"/>
</dbReference>
<dbReference type="GO" id="GO:0005886">
    <property type="term" value="C:plasma membrane"/>
    <property type="evidence" value="ECO:0007669"/>
    <property type="project" value="UniProtKB-SubCell"/>
</dbReference>
<dbReference type="EMBL" id="MAJU01000031">
    <property type="protein sequence ID" value="OCH17132.1"/>
    <property type="molecule type" value="Genomic_DNA"/>
</dbReference>
<dbReference type="OrthoDB" id="9793824at2"/>
<protein>
    <recommendedName>
        <fullName evidence="7">RDD domain-containing protein</fullName>
    </recommendedName>
</protein>
<name>A0A1B9NTU9_ALILO</name>
<comment type="subcellular location">
    <subcellularLocation>
        <location evidence="1">Cell membrane</location>
        <topology evidence="1">Multi-pass membrane protein</topology>
    </subcellularLocation>
</comment>
<dbReference type="InterPro" id="IPR010432">
    <property type="entry name" value="RDD"/>
</dbReference>
<dbReference type="AlphaFoldDB" id="A0A1B9NTU9"/>
<proteinExistence type="predicted"/>
<dbReference type="PANTHER" id="PTHR36115">
    <property type="entry name" value="PROLINE-RICH ANTIGEN HOMOLOG-RELATED"/>
    <property type="match status" value="1"/>
</dbReference>
<feature type="domain" description="RDD" evidence="7">
    <location>
        <begin position="9"/>
        <end position="136"/>
    </location>
</feature>
<evidence type="ECO:0000256" key="5">
    <source>
        <dbReference type="ARBA" id="ARBA00023136"/>
    </source>
</evidence>
<dbReference type="RefSeq" id="WP_023603940.1">
    <property type="nucleotide sequence ID" value="NZ_CAWMPN010000031.1"/>
</dbReference>
<gene>
    <name evidence="8" type="ORF">A6E04_19970</name>
</gene>
<dbReference type="InterPro" id="IPR051791">
    <property type="entry name" value="Pra-immunoreactive"/>
</dbReference>
<keyword evidence="2" id="KW-1003">Cell membrane</keyword>
<comment type="caution">
    <text evidence="8">The sequence shown here is derived from an EMBL/GenBank/DDBJ whole genome shotgun (WGS) entry which is preliminary data.</text>
</comment>
<sequence length="154" mass="17725">MNNPNKFEYVGFWPRVGASLLDTIILLAIIIPLMYLFYGDRYFYSTDSFLGSADVLINYIFPLIAILLFWTYKSATPGKMAIKAVIVDADTGKQPTMKQYIIRYVGYFVSMLPFFVGIMWVGLDSKKQGWHDKMANTVVIRQQNHSVKNVKFSR</sequence>
<evidence type="ECO:0000256" key="1">
    <source>
        <dbReference type="ARBA" id="ARBA00004651"/>
    </source>
</evidence>
<evidence type="ECO:0000256" key="4">
    <source>
        <dbReference type="ARBA" id="ARBA00022989"/>
    </source>
</evidence>
<dbReference type="Pfam" id="PF06271">
    <property type="entry name" value="RDD"/>
    <property type="match status" value="1"/>
</dbReference>
<evidence type="ECO:0000313" key="8">
    <source>
        <dbReference type="EMBL" id="OCH17132.1"/>
    </source>
</evidence>
<feature type="transmembrane region" description="Helical" evidence="6">
    <location>
        <begin position="101"/>
        <end position="123"/>
    </location>
</feature>
<evidence type="ECO:0000256" key="6">
    <source>
        <dbReference type="SAM" id="Phobius"/>
    </source>
</evidence>
<evidence type="ECO:0000313" key="9">
    <source>
        <dbReference type="Proteomes" id="UP000093523"/>
    </source>
</evidence>
<keyword evidence="5 6" id="KW-0472">Membrane</keyword>
<evidence type="ECO:0000256" key="2">
    <source>
        <dbReference type="ARBA" id="ARBA00022475"/>
    </source>
</evidence>
<accession>A0A1B9NTU9</accession>
<feature type="transmembrane region" description="Helical" evidence="6">
    <location>
        <begin position="12"/>
        <end position="37"/>
    </location>
</feature>
<keyword evidence="4 6" id="KW-1133">Transmembrane helix</keyword>
<dbReference type="STRING" id="688.A6E04_19970"/>
<reference evidence="8 9" key="1">
    <citation type="submission" date="2016-06" db="EMBL/GenBank/DDBJ databases">
        <authorList>
            <person name="Kjaerup R.B."/>
            <person name="Dalgaard T.S."/>
            <person name="Juul-Madsen H.R."/>
        </authorList>
    </citation>
    <scope>NUCLEOTIDE SEQUENCE [LARGE SCALE GENOMIC DNA]</scope>
    <source>
        <strain evidence="8 9">1S159</strain>
    </source>
</reference>
<feature type="transmembrane region" description="Helical" evidence="6">
    <location>
        <begin position="49"/>
        <end position="70"/>
    </location>
</feature>